<gene>
    <name evidence="6" type="ORF">FHT02_003310</name>
</gene>
<dbReference type="InterPro" id="IPR028082">
    <property type="entry name" value="Peripla_BP_I"/>
</dbReference>
<keyword evidence="7" id="KW-1185">Reference proteome</keyword>
<evidence type="ECO:0000256" key="1">
    <source>
        <dbReference type="ARBA" id="ARBA00022491"/>
    </source>
</evidence>
<dbReference type="PANTHER" id="PTHR30146">
    <property type="entry name" value="LACI-RELATED TRANSCRIPTIONAL REPRESSOR"/>
    <property type="match status" value="1"/>
</dbReference>
<dbReference type="InterPro" id="IPR010982">
    <property type="entry name" value="Lambda_DNA-bd_dom_sf"/>
</dbReference>
<dbReference type="SMART" id="SM00354">
    <property type="entry name" value="HTH_LACI"/>
    <property type="match status" value="1"/>
</dbReference>
<dbReference type="Gene3D" id="3.40.50.2300">
    <property type="match status" value="2"/>
</dbReference>
<dbReference type="InterPro" id="IPR046335">
    <property type="entry name" value="LacI/GalR-like_sensor"/>
</dbReference>
<dbReference type="Gene3D" id="1.10.260.40">
    <property type="entry name" value="lambda repressor-like DNA-binding domains"/>
    <property type="match status" value="1"/>
</dbReference>
<proteinExistence type="predicted"/>
<dbReference type="InterPro" id="IPR000843">
    <property type="entry name" value="HTH_LacI"/>
</dbReference>
<protein>
    <submittedName>
        <fullName evidence="6">LacI family transcriptional regulator</fullName>
    </submittedName>
</protein>
<keyword evidence="1" id="KW-0678">Repressor</keyword>
<dbReference type="RefSeq" id="WP_184089956.1">
    <property type="nucleotide sequence ID" value="NZ_JACIJF010000012.1"/>
</dbReference>
<dbReference type="GO" id="GO:0000976">
    <property type="term" value="F:transcription cis-regulatory region binding"/>
    <property type="evidence" value="ECO:0007669"/>
    <property type="project" value="TreeGrafter"/>
</dbReference>
<dbReference type="CDD" id="cd06267">
    <property type="entry name" value="PBP1_LacI_sugar_binding-like"/>
    <property type="match status" value="1"/>
</dbReference>
<sequence length="337" mass="35571">MAQATIRDVAREAEVSVASVSRALNGAENIRADTRARVVAAAEKLGYVPHAGARSLSMARAHAIGVVLPDLHGEFFSEIVRGMDKEASARGFHLLLSNMHADLNDAVHALRAMRGRVDGLVVMAPHLDAAELMRNMPQNVPAVLVNCRADQGTPALLVDNVGGADTMVRHLLGTGRRAIAHVTGPSGNLDAEERLAGFRLSMRRHAGVDDPLVLPGDFSEEAGAAATRALIAGGQRVDAIFAANDMMAIGCMLALREAGVSVPEQIAVAGFDDIPVARYLHLTTMRVPIAGIGALAVTRLTDQLSGRGNPAATELHAPELEVRATTTAHKKEGRTRT</sequence>
<dbReference type="AlphaFoldDB" id="A0A840YGR6"/>
<evidence type="ECO:0000256" key="4">
    <source>
        <dbReference type="ARBA" id="ARBA00023163"/>
    </source>
</evidence>
<organism evidence="6 7">
    <name type="scientific">Sphingomonas xinjiangensis</name>
    <dbReference type="NCBI Taxonomy" id="643568"/>
    <lineage>
        <taxon>Bacteria</taxon>
        <taxon>Pseudomonadati</taxon>
        <taxon>Pseudomonadota</taxon>
        <taxon>Alphaproteobacteria</taxon>
        <taxon>Sphingomonadales</taxon>
        <taxon>Sphingomonadaceae</taxon>
        <taxon>Sphingomonas</taxon>
    </lineage>
</organism>
<dbReference type="Pfam" id="PF13377">
    <property type="entry name" value="Peripla_BP_3"/>
    <property type="match status" value="1"/>
</dbReference>
<dbReference type="PANTHER" id="PTHR30146:SF151">
    <property type="entry name" value="HTH-TYPE TRANSCRIPTIONAL REPRESSOR CYTR"/>
    <property type="match status" value="1"/>
</dbReference>
<keyword evidence="4" id="KW-0804">Transcription</keyword>
<dbReference type="CDD" id="cd01392">
    <property type="entry name" value="HTH_LacI"/>
    <property type="match status" value="1"/>
</dbReference>
<dbReference type="SUPFAM" id="SSF47413">
    <property type="entry name" value="lambda repressor-like DNA-binding domains"/>
    <property type="match status" value="1"/>
</dbReference>
<dbReference type="EMBL" id="JACIJF010000012">
    <property type="protein sequence ID" value="MBB5712054.1"/>
    <property type="molecule type" value="Genomic_DNA"/>
</dbReference>
<dbReference type="Proteomes" id="UP000527143">
    <property type="component" value="Unassembled WGS sequence"/>
</dbReference>
<comment type="caution">
    <text evidence="6">The sequence shown here is derived from an EMBL/GenBank/DDBJ whole genome shotgun (WGS) entry which is preliminary data.</text>
</comment>
<keyword evidence="3" id="KW-0238">DNA-binding</keyword>
<evidence type="ECO:0000313" key="6">
    <source>
        <dbReference type="EMBL" id="MBB5712054.1"/>
    </source>
</evidence>
<evidence type="ECO:0000256" key="2">
    <source>
        <dbReference type="ARBA" id="ARBA00023015"/>
    </source>
</evidence>
<accession>A0A840YGR6</accession>
<dbReference type="SUPFAM" id="SSF53822">
    <property type="entry name" value="Periplasmic binding protein-like I"/>
    <property type="match status" value="1"/>
</dbReference>
<name>A0A840YGR6_9SPHN</name>
<feature type="domain" description="HTH lacI-type" evidence="5">
    <location>
        <begin position="4"/>
        <end position="58"/>
    </location>
</feature>
<dbReference type="PROSITE" id="PS50932">
    <property type="entry name" value="HTH_LACI_2"/>
    <property type="match status" value="1"/>
</dbReference>
<evidence type="ECO:0000313" key="7">
    <source>
        <dbReference type="Proteomes" id="UP000527143"/>
    </source>
</evidence>
<evidence type="ECO:0000256" key="3">
    <source>
        <dbReference type="ARBA" id="ARBA00023125"/>
    </source>
</evidence>
<keyword evidence="2" id="KW-0805">Transcription regulation</keyword>
<dbReference type="GO" id="GO:0003700">
    <property type="term" value="F:DNA-binding transcription factor activity"/>
    <property type="evidence" value="ECO:0007669"/>
    <property type="project" value="TreeGrafter"/>
</dbReference>
<evidence type="ECO:0000259" key="5">
    <source>
        <dbReference type="PROSITE" id="PS50932"/>
    </source>
</evidence>
<dbReference type="PROSITE" id="PS00356">
    <property type="entry name" value="HTH_LACI_1"/>
    <property type="match status" value="1"/>
</dbReference>
<dbReference type="Pfam" id="PF00356">
    <property type="entry name" value="LacI"/>
    <property type="match status" value="1"/>
</dbReference>
<reference evidence="6 7" key="1">
    <citation type="submission" date="2020-08" db="EMBL/GenBank/DDBJ databases">
        <title>Genomic Encyclopedia of Type Strains, Phase IV (KMG-IV): sequencing the most valuable type-strain genomes for metagenomic binning, comparative biology and taxonomic classification.</title>
        <authorList>
            <person name="Goeker M."/>
        </authorList>
    </citation>
    <scope>NUCLEOTIDE SEQUENCE [LARGE SCALE GENOMIC DNA]</scope>
    <source>
        <strain evidence="6 7">DSM 26736</strain>
    </source>
</reference>